<dbReference type="GO" id="GO:0009088">
    <property type="term" value="P:threonine biosynthetic process"/>
    <property type="evidence" value="ECO:0007669"/>
    <property type="project" value="UniProtKB-UniRule"/>
</dbReference>
<dbReference type="InterPro" id="IPR000870">
    <property type="entry name" value="Homoserine_kinase"/>
</dbReference>
<keyword evidence="9 12" id="KW-0418">Kinase</keyword>
<evidence type="ECO:0000256" key="8">
    <source>
        <dbReference type="ARBA" id="ARBA00022741"/>
    </source>
</evidence>
<dbReference type="InterPro" id="IPR036554">
    <property type="entry name" value="GHMP_kinase_C_sf"/>
</dbReference>
<evidence type="ECO:0000256" key="3">
    <source>
        <dbReference type="ARBA" id="ARBA00012078"/>
    </source>
</evidence>
<dbReference type="Pfam" id="PF08544">
    <property type="entry name" value="GHMP_kinases_C"/>
    <property type="match status" value="1"/>
</dbReference>
<dbReference type="AlphaFoldDB" id="A0A4D6YL52"/>
<dbReference type="NCBIfam" id="NF002288">
    <property type="entry name" value="PRK01212.1-4"/>
    <property type="match status" value="1"/>
</dbReference>
<keyword evidence="5 12" id="KW-0028">Amino-acid biosynthesis</keyword>
<evidence type="ECO:0000313" key="16">
    <source>
        <dbReference type="Proteomes" id="UP000298782"/>
    </source>
</evidence>
<dbReference type="Gene3D" id="3.30.70.890">
    <property type="entry name" value="GHMP kinase, C-terminal domain"/>
    <property type="match status" value="1"/>
</dbReference>
<dbReference type="OrthoDB" id="9769912at2"/>
<dbReference type="GO" id="GO:0005737">
    <property type="term" value="C:cytoplasm"/>
    <property type="evidence" value="ECO:0007669"/>
    <property type="project" value="UniProtKB-SubCell"/>
</dbReference>
<dbReference type="NCBIfam" id="TIGR00191">
    <property type="entry name" value="thrB"/>
    <property type="match status" value="1"/>
</dbReference>
<evidence type="ECO:0000256" key="2">
    <source>
        <dbReference type="ARBA" id="ARBA00007370"/>
    </source>
</evidence>
<dbReference type="InterPro" id="IPR006204">
    <property type="entry name" value="GHMP_kinase_N_dom"/>
</dbReference>
<dbReference type="InterPro" id="IPR020568">
    <property type="entry name" value="Ribosomal_Su5_D2-typ_SF"/>
</dbReference>
<dbReference type="InterPro" id="IPR013750">
    <property type="entry name" value="GHMP_kinase_C_dom"/>
</dbReference>
<reference evidence="15 16" key="2">
    <citation type="submission" date="2019-05" db="EMBL/GenBank/DDBJ databases">
        <title>Genome evolution of the obligate endosymbiont Buchnera aphidicola.</title>
        <authorList>
            <person name="Moran N.A."/>
        </authorList>
    </citation>
    <scope>NUCLEOTIDE SEQUENCE [LARGE SCALE GENOMIC DNA]</scope>
    <source>
        <strain evidence="15 16">Tca</strain>
    </source>
</reference>
<dbReference type="Proteomes" id="UP000298782">
    <property type="component" value="Chromosome"/>
</dbReference>
<evidence type="ECO:0000256" key="9">
    <source>
        <dbReference type="ARBA" id="ARBA00022777"/>
    </source>
</evidence>
<dbReference type="PANTHER" id="PTHR20861:SF1">
    <property type="entry name" value="HOMOSERINE KINASE"/>
    <property type="match status" value="1"/>
</dbReference>
<keyword evidence="12" id="KW-0963">Cytoplasm</keyword>
<dbReference type="PROSITE" id="PS00627">
    <property type="entry name" value="GHMP_KINASES_ATP"/>
    <property type="match status" value="1"/>
</dbReference>
<comment type="subcellular location">
    <subcellularLocation>
        <location evidence="12">Cytoplasm</location>
    </subcellularLocation>
</comment>
<dbReference type="PRINTS" id="PR00958">
    <property type="entry name" value="HOMSERKINASE"/>
</dbReference>
<comment type="pathway">
    <text evidence="1 12">Amino-acid biosynthesis; L-threonine biosynthesis; L-threonine from L-aspartate: step 4/5.</text>
</comment>
<evidence type="ECO:0000256" key="12">
    <source>
        <dbReference type="HAMAP-Rule" id="MF_00384"/>
    </source>
</evidence>
<accession>A0A4D6YL52</accession>
<dbReference type="GO" id="GO:0005524">
    <property type="term" value="F:ATP binding"/>
    <property type="evidence" value="ECO:0007669"/>
    <property type="project" value="UniProtKB-UniRule"/>
</dbReference>
<dbReference type="SUPFAM" id="SSF54211">
    <property type="entry name" value="Ribosomal protein S5 domain 2-like"/>
    <property type="match status" value="1"/>
</dbReference>
<comment type="similarity">
    <text evidence="2 12">Belongs to the GHMP kinase family. Homoserine kinase subfamily.</text>
</comment>
<keyword evidence="16" id="KW-1185">Reference proteome</keyword>
<evidence type="ECO:0000256" key="1">
    <source>
        <dbReference type="ARBA" id="ARBA00005015"/>
    </source>
</evidence>
<dbReference type="PANTHER" id="PTHR20861">
    <property type="entry name" value="HOMOSERINE/4-DIPHOSPHOCYTIDYL-2-C-METHYL-D-ERYTHRITOL KINASE"/>
    <property type="match status" value="1"/>
</dbReference>
<dbReference type="RefSeq" id="WP_158353289.1">
    <property type="nucleotide sequence ID" value="NZ_CP034852.1"/>
</dbReference>
<dbReference type="Gene3D" id="3.30.230.10">
    <property type="match status" value="1"/>
</dbReference>
<evidence type="ECO:0000256" key="5">
    <source>
        <dbReference type="ARBA" id="ARBA00022605"/>
    </source>
</evidence>
<dbReference type="EC" id="2.7.1.39" evidence="3 12"/>
<evidence type="ECO:0000259" key="14">
    <source>
        <dbReference type="Pfam" id="PF08544"/>
    </source>
</evidence>
<evidence type="ECO:0000259" key="13">
    <source>
        <dbReference type="Pfam" id="PF00288"/>
    </source>
</evidence>
<comment type="function">
    <text evidence="12">Catalyzes the ATP-dependent phosphorylation of L-homoserine to L-homoserine phosphate.</text>
</comment>
<dbReference type="EMBL" id="CP034852">
    <property type="protein sequence ID" value="QCI26704.1"/>
    <property type="molecule type" value="Genomic_DNA"/>
</dbReference>
<evidence type="ECO:0000256" key="6">
    <source>
        <dbReference type="ARBA" id="ARBA00022679"/>
    </source>
</evidence>
<feature type="domain" description="GHMP kinase C-terminal" evidence="14">
    <location>
        <begin position="229"/>
        <end position="287"/>
    </location>
</feature>
<evidence type="ECO:0000313" key="15">
    <source>
        <dbReference type="EMBL" id="QCI26704.1"/>
    </source>
</evidence>
<organism evidence="15 16">
    <name type="scientific">Buchnera aphidicola</name>
    <name type="common">Thelaxes californica</name>
    <dbReference type="NCBI Taxonomy" id="1315998"/>
    <lineage>
        <taxon>Bacteria</taxon>
        <taxon>Pseudomonadati</taxon>
        <taxon>Pseudomonadota</taxon>
        <taxon>Gammaproteobacteria</taxon>
        <taxon>Enterobacterales</taxon>
        <taxon>Erwiniaceae</taxon>
        <taxon>Buchnera</taxon>
    </lineage>
</organism>
<reference evidence="15 16" key="1">
    <citation type="submission" date="2018-12" db="EMBL/GenBank/DDBJ databases">
        <authorList>
            <person name="Chong R.A."/>
        </authorList>
    </citation>
    <scope>NUCLEOTIDE SEQUENCE [LARGE SCALE GENOMIC DNA]</scope>
    <source>
        <strain evidence="15 16">Tca</strain>
    </source>
</reference>
<gene>
    <name evidence="12" type="primary">thrB</name>
    <name evidence="15" type="ORF">D9V80_00795</name>
</gene>
<dbReference type="HAMAP" id="MF_00384">
    <property type="entry name" value="Homoser_kinase"/>
    <property type="match status" value="1"/>
</dbReference>
<keyword evidence="6 12" id="KW-0808">Transferase</keyword>
<keyword evidence="8 12" id="KW-0547">Nucleotide-binding</keyword>
<feature type="binding site" evidence="12">
    <location>
        <begin position="91"/>
        <end position="101"/>
    </location>
    <ligand>
        <name>ATP</name>
        <dbReference type="ChEBI" id="CHEBI:30616"/>
    </ligand>
</feature>
<protein>
    <recommendedName>
        <fullName evidence="4 12">Homoserine kinase</fullName>
        <shortName evidence="12">HK</shortName>
        <shortName evidence="12">HSK</shortName>
        <ecNumber evidence="3 12">2.7.1.39</ecNumber>
    </recommendedName>
</protein>
<dbReference type="GO" id="GO:0004413">
    <property type="term" value="F:homoserine kinase activity"/>
    <property type="evidence" value="ECO:0007669"/>
    <property type="project" value="UniProtKB-UniRule"/>
</dbReference>
<evidence type="ECO:0000256" key="11">
    <source>
        <dbReference type="ARBA" id="ARBA00049375"/>
    </source>
</evidence>
<dbReference type="Pfam" id="PF00288">
    <property type="entry name" value="GHMP_kinases_N"/>
    <property type="match status" value="1"/>
</dbReference>
<dbReference type="PIRSF" id="PIRSF000676">
    <property type="entry name" value="Homoser_kin"/>
    <property type="match status" value="1"/>
</dbReference>
<feature type="domain" description="GHMP kinase N-terminal" evidence="13">
    <location>
        <begin position="63"/>
        <end position="150"/>
    </location>
</feature>
<evidence type="ECO:0000256" key="4">
    <source>
        <dbReference type="ARBA" id="ARBA00017858"/>
    </source>
</evidence>
<comment type="catalytic activity">
    <reaction evidence="11 12">
        <text>L-homoserine + ATP = O-phospho-L-homoserine + ADP + H(+)</text>
        <dbReference type="Rhea" id="RHEA:13985"/>
        <dbReference type="ChEBI" id="CHEBI:15378"/>
        <dbReference type="ChEBI" id="CHEBI:30616"/>
        <dbReference type="ChEBI" id="CHEBI:57476"/>
        <dbReference type="ChEBI" id="CHEBI:57590"/>
        <dbReference type="ChEBI" id="CHEBI:456216"/>
        <dbReference type="EC" id="2.7.1.39"/>
    </reaction>
</comment>
<keyword evidence="10 12" id="KW-0067">ATP-binding</keyword>
<evidence type="ECO:0000256" key="7">
    <source>
        <dbReference type="ARBA" id="ARBA00022697"/>
    </source>
</evidence>
<keyword evidence="7 12" id="KW-0791">Threonine biosynthesis</keyword>
<proteinExistence type="inferred from homology"/>
<dbReference type="UniPathway" id="UPA00050">
    <property type="reaction ID" value="UER00064"/>
</dbReference>
<name>A0A4D6YL52_9GAMM</name>
<dbReference type="SUPFAM" id="SSF55060">
    <property type="entry name" value="GHMP Kinase, C-terminal domain"/>
    <property type="match status" value="1"/>
</dbReference>
<dbReference type="InterPro" id="IPR006203">
    <property type="entry name" value="GHMP_knse_ATP-bd_CS"/>
</dbReference>
<sequence length="309" mass="34534">MIKIYAPASIGNINVGFDILGAAIYPIDKSLLGDCITIKKSKQFTLKTIGQFSHELPTDITENIVWKCWLYFCKKIKKDISVSIILEKNMPIGSGLGSSACSVVATLVGLNNFLNHPINDNELLILMGKLESLISGTIHYDNVAPCYLGGIQLIINEKKYITQKIPHCNDWFWIIAWPGININTMESRNLLPKKYTKKICIDHSRHIASFIHASHTMQYDLAAQVMKDVIAEPYRTILMPQFNNIKQKIMNIGAMSFGISGSGPSIFAICDNINIAIKIEKKINEEYIVNKNGFVKICKIDNIGTKIIG</sequence>
<evidence type="ECO:0000256" key="10">
    <source>
        <dbReference type="ARBA" id="ARBA00022840"/>
    </source>
</evidence>
<dbReference type="InterPro" id="IPR014721">
    <property type="entry name" value="Ribsml_uS5_D2-typ_fold_subgr"/>
</dbReference>